<dbReference type="Pfam" id="PF00534">
    <property type="entry name" value="Glycos_transf_1"/>
    <property type="match status" value="1"/>
</dbReference>
<dbReference type="eggNOG" id="COG0438">
    <property type="taxonomic scope" value="Bacteria"/>
</dbReference>
<dbReference type="GeneID" id="87106990"/>
<protein>
    <submittedName>
        <fullName evidence="3">Glycosyltransferase</fullName>
    </submittedName>
</protein>
<dbReference type="Proteomes" id="UP000002881">
    <property type="component" value="Chromosome"/>
</dbReference>
<keyword evidence="3" id="KW-0808">Transferase</keyword>
<dbReference type="HOGENOM" id="CLU_009583_2_4_0"/>
<dbReference type="SUPFAM" id="SSF53756">
    <property type="entry name" value="UDP-Glycosyltransferase/glycogen phosphorylase"/>
    <property type="match status" value="1"/>
</dbReference>
<dbReference type="Pfam" id="PF13439">
    <property type="entry name" value="Glyco_transf_4"/>
    <property type="match status" value="1"/>
</dbReference>
<evidence type="ECO:0000259" key="1">
    <source>
        <dbReference type="Pfam" id="PF00534"/>
    </source>
</evidence>
<feature type="domain" description="Glycosyl transferase family 1" evidence="1">
    <location>
        <begin position="216"/>
        <end position="369"/>
    </location>
</feature>
<accession>I2F4L9</accession>
<evidence type="ECO:0000259" key="2">
    <source>
        <dbReference type="Pfam" id="PF13439"/>
    </source>
</evidence>
<sequence length="407" mass="45537">MSRETPSVLIFSEMFPKPKSSSSGVFIVERLKALTELGVPFDFAPVSTFDNFPIRLVKKLKGYSPSESVKSVNLNEKHYPVLNVSLGLRDRIGLIRQEANSWVKYARGMATAIEKNKKIQEFRLLHAHRVFPEGYAALLLSEKYNVPYIVTAHGGEIHSISNNNKAFVKEVLEKAAKVIFVSKALMRDASEKLDYDKSNGIVIPNGVDTNVFKPMDKEEARRKMSLPLDKKIVGFVGNLMEVKGADRLPAIAEELMKLRSDVFFLIVGDGPLINTLRECMPTDLTHFAGRVEYELMPVVMNGIDVLVIPSRQEGFGTVILEARACGARVVGTNVGGIPEAIGDERLLSSNSEDLSEELAQRISWIISDELEFDTVSHCVPSYDWHEIARKERDIYEEIIGETAKSHR</sequence>
<dbReference type="AlphaFoldDB" id="I2F4L9"/>
<dbReference type="KEGG" id="mpg:Theba_1174"/>
<dbReference type="Gene3D" id="3.40.50.2000">
    <property type="entry name" value="Glycogen Phosphorylase B"/>
    <property type="match status" value="2"/>
</dbReference>
<gene>
    <name evidence="3" type="ORF">Theba_1174</name>
</gene>
<dbReference type="PANTHER" id="PTHR45947">
    <property type="entry name" value="SULFOQUINOVOSYL TRANSFERASE SQD2"/>
    <property type="match status" value="1"/>
</dbReference>
<dbReference type="EMBL" id="CP003532">
    <property type="protein sequence ID" value="AFK06872.1"/>
    <property type="molecule type" value="Genomic_DNA"/>
</dbReference>
<feature type="domain" description="Glycosyltransferase subfamily 4-like N-terminal" evidence="2">
    <location>
        <begin position="112"/>
        <end position="210"/>
    </location>
</feature>
<reference evidence="3 4" key="1">
    <citation type="journal article" date="2012" name="Genome Biol. Evol.">
        <title>Genome Sequence of the Mesophilic Thermotogales Bacterium Mesotoga prima MesG1.Ag.4.2 Reveals the Largest Thermotogales Genome To Date.</title>
        <authorList>
            <person name="Zhaxybayeva O."/>
            <person name="Swithers K.S."/>
            <person name="Foght J."/>
            <person name="Green A.G."/>
            <person name="Bruce D."/>
            <person name="Detter C."/>
            <person name="Han S."/>
            <person name="Teshima H."/>
            <person name="Han J."/>
            <person name="Woyke T."/>
            <person name="Pitluck S."/>
            <person name="Nolan M."/>
            <person name="Ivanova N."/>
            <person name="Pati A."/>
            <person name="Land M.L."/>
            <person name="Dlutek M."/>
            <person name="Doolittle W.F."/>
            <person name="Noll K.M."/>
            <person name="Nesbo C.L."/>
        </authorList>
    </citation>
    <scope>NUCLEOTIDE SEQUENCE [LARGE SCALE GENOMIC DNA]</scope>
    <source>
        <strain evidence="4">mesG1.Ag.4.2</strain>
    </source>
</reference>
<proteinExistence type="predicted"/>
<evidence type="ECO:0000313" key="3">
    <source>
        <dbReference type="EMBL" id="AFK06872.1"/>
    </source>
</evidence>
<dbReference type="STRING" id="660470.Theba_1174"/>
<evidence type="ECO:0000313" key="4">
    <source>
        <dbReference type="Proteomes" id="UP000002881"/>
    </source>
</evidence>
<dbReference type="InterPro" id="IPR050194">
    <property type="entry name" value="Glycosyltransferase_grp1"/>
</dbReference>
<dbReference type="GO" id="GO:0016757">
    <property type="term" value="F:glycosyltransferase activity"/>
    <property type="evidence" value="ECO:0007669"/>
    <property type="project" value="InterPro"/>
</dbReference>
<dbReference type="PANTHER" id="PTHR45947:SF15">
    <property type="entry name" value="TEICHURONIC ACID BIOSYNTHESIS GLYCOSYLTRANSFERASE TUAC-RELATED"/>
    <property type="match status" value="1"/>
</dbReference>
<dbReference type="InterPro" id="IPR028098">
    <property type="entry name" value="Glyco_trans_4-like_N"/>
</dbReference>
<keyword evidence="4" id="KW-1185">Reference proteome</keyword>
<dbReference type="RefSeq" id="WP_014730861.1">
    <property type="nucleotide sequence ID" value="NC_017934.1"/>
</dbReference>
<name>I2F4L9_9BACT</name>
<dbReference type="InterPro" id="IPR001296">
    <property type="entry name" value="Glyco_trans_1"/>
</dbReference>
<organism evidence="3 4">
    <name type="scientific">Mesotoga prima MesG1.Ag.4.2</name>
    <dbReference type="NCBI Taxonomy" id="660470"/>
    <lineage>
        <taxon>Bacteria</taxon>
        <taxon>Thermotogati</taxon>
        <taxon>Thermotogota</taxon>
        <taxon>Thermotogae</taxon>
        <taxon>Kosmotogales</taxon>
        <taxon>Kosmotogaceae</taxon>
        <taxon>Mesotoga</taxon>
    </lineage>
</organism>